<organism evidence="8 9">
    <name type="scientific">Corynebacterium oculi</name>
    <dbReference type="NCBI Taxonomy" id="1544416"/>
    <lineage>
        <taxon>Bacteria</taxon>
        <taxon>Bacillati</taxon>
        <taxon>Actinomycetota</taxon>
        <taxon>Actinomycetes</taxon>
        <taxon>Mycobacteriales</taxon>
        <taxon>Corynebacteriaceae</taxon>
        <taxon>Corynebacterium</taxon>
    </lineage>
</organism>
<feature type="transmembrane region" description="Helical" evidence="6">
    <location>
        <begin position="16"/>
        <end position="35"/>
    </location>
</feature>
<evidence type="ECO:0000256" key="4">
    <source>
        <dbReference type="ARBA" id="ARBA00022989"/>
    </source>
</evidence>
<name>A0A0N8VZP7_9CORY</name>
<dbReference type="PATRIC" id="fig|1544416.3.peg.1298"/>
<feature type="domain" description="Type II secretion system protein GspF" evidence="7">
    <location>
        <begin position="51"/>
        <end position="167"/>
    </location>
</feature>
<dbReference type="PANTHER" id="PTHR35007:SF4">
    <property type="entry name" value="CONSERVED TRANSMEMBRANE PROTEIN-RELATED"/>
    <property type="match status" value="1"/>
</dbReference>
<accession>A0A0N8VZP7</accession>
<reference evidence="8 9" key="1">
    <citation type="submission" date="2015-10" db="EMBL/GenBank/DDBJ databases">
        <title>Corynebacteirum lowii and Corynebacterium oculi species nova, derived from human clinical disease and and emended description of Corynebacterium mastiditis.</title>
        <authorList>
            <person name="Bernard K."/>
            <person name="Pacheco A.L."/>
            <person name="Mcdougall C."/>
            <person name="Burtx T."/>
            <person name="Weibe D."/>
            <person name="Tyler S."/>
            <person name="Olson A.B."/>
            <person name="Cnockaert M."/>
            <person name="Eguchi H."/>
            <person name="Kuwahara T."/>
            <person name="Nakayama-Imaohji H."/>
            <person name="Boudewijins M."/>
            <person name="Van Hoecke F."/>
            <person name="Bernier A.-M."/>
            <person name="Vandamme P."/>
        </authorList>
    </citation>
    <scope>NUCLEOTIDE SEQUENCE [LARGE SCALE GENOMIC DNA]</scope>
    <source>
        <strain evidence="8 9">NML 130210</strain>
    </source>
</reference>
<dbReference type="Proteomes" id="UP000050517">
    <property type="component" value="Unassembled WGS sequence"/>
</dbReference>
<comment type="caution">
    <text evidence="8">The sequence shown here is derived from an EMBL/GenBank/DDBJ whole genome shotgun (WGS) entry which is preliminary data.</text>
</comment>
<evidence type="ECO:0000256" key="5">
    <source>
        <dbReference type="ARBA" id="ARBA00023136"/>
    </source>
</evidence>
<evidence type="ECO:0000256" key="2">
    <source>
        <dbReference type="ARBA" id="ARBA00022475"/>
    </source>
</evidence>
<dbReference type="AlphaFoldDB" id="A0A0N8VZP7"/>
<dbReference type="GO" id="GO:0005886">
    <property type="term" value="C:plasma membrane"/>
    <property type="evidence" value="ECO:0007669"/>
    <property type="project" value="UniProtKB-SubCell"/>
</dbReference>
<dbReference type="STRING" id="1544416.Cocul_01292"/>
<evidence type="ECO:0000256" key="3">
    <source>
        <dbReference type="ARBA" id="ARBA00022692"/>
    </source>
</evidence>
<evidence type="ECO:0000256" key="6">
    <source>
        <dbReference type="SAM" id="Phobius"/>
    </source>
</evidence>
<feature type="transmembrane region" description="Helical" evidence="6">
    <location>
        <begin position="155"/>
        <end position="174"/>
    </location>
</feature>
<proteinExistence type="predicted"/>
<keyword evidence="4 6" id="KW-1133">Transmembrane helix</keyword>
<evidence type="ECO:0000259" key="7">
    <source>
        <dbReference type="Pfam" id="PF00482"/>
    </source>
</evidence>
<keyword evidence="9" id="KW-1185">Reference proteome</keyword>
<comment type="subcellular location">
    <subcellularLocation>
        <location evidence="1">Cell membrane</location>
        <topology evidence="1">Multi-pass membrane protein</topology>
    </subcellularLocation>
</comment>
<keyword evidence="2" id="KW-1003">Cell membrane</keyword>
<sequence>MILVAAATATAMPPSVVVSAGIVTATAWIMARSIVERRRRERQRHQLATVLNLVAHHLRSGGEPATALRGAMERHHNLDGELKERLLLLSSGFYGADSAATSMPEVRTVARVWEAAEHHGIALAPLLSRVHSTLEKELRHGAATRARLMGPQSTAVVLTFLPLAGVALGSMMGADPLGLLLGGGLGGMLLMAGITLIAAGALWSHALLERAGGNR</sequence>
<evidence type="ECO:0000256" key="1">
    <source>
        <dbReference type="ARBA" id="ARBA00004651"/>
    </source>
</evidence>
<feature type="transmembrane region" description="Helical" evidence="6">
    <location>
        <begin position="186"/>
        <end position="208"/>
    </location>
</feature>
<dbReference type="EMBL" id="LKST01000002">
    <property type="protein sequence ID" value="KQB84490.1"/>
    <property type="molecule type" value="Genomic_DNA"/>
</dbReference>
<evidence type="ECO:0000313" key="9">
    <source>
        <dbReference type="Proteomes" id="UP000050517"/>
    </source>
</evidence>
<keyword evidence="5 6" id="KW-0472">Membrane</keyword>
<keyword evidence="3 6" id="KW-0812">Transmembrane</keyword>
<dbReference type="Pfam" id="PF00482">
    <property type="entry name" value="T2SSF"/>
    <property type="match status" value="1"/>
</dbReference>
<dbReference type="InterPro" id="IPR018076">
    <property type="entry name" value="T2SS_GspF_dom"/>
</dbReference>
<evidence type="ECO:0000313" key="8">
    <source>
        <dbReference type="EMBL" id="KQB84490.1"/>
    </source>
</evidence>
<protein>
    <recommendedName>
        <fullName evidence="7">Type II secretion system protein GspF domain-containing protein</fullName>
    </recommendedName>
</protein>
<gene>
    <name evidence="8" type="ORF">Cocul_01292</name>
</gene>
<dbReference type="PANTHER" id="PTHR35007">
    <property type="entry name" value="INTEGRAL MEMBRANE PROTEIN-RELATED"/>
    <property type="match status" value="1"/>
</dbReference>